<dbReference type="NCBIfam" id="TIGR01587">
    <property type="entry name" value="cas3_core"/>
    <property type="match status" value="1"/>
</dbReference>
<dbReference type="GO" id="GO:0004386">
    <property type="term" value="F:helicase activity"/>
    <property type="evidence" value="ECO:0007669"/>
    <property type="project" value="UniProtKB-KW"/>
</dbReference>
<dbReference type="InterPro" id="IPR027417">
    <property type="entry name" value="P-loop_NTPase"/>
</dbReference>
<feature type="non-terminal residue" evidence="12">
    <location>
        <position position="610"/>
    </location>
</feature>
<dbReference type="GO" id="GO:0016787">
    <property type="term" value="F:hydrolase activity"/>
    <property type="evidence" value="ECO:0007669"/>
    <property type="project" value="UniProtKB-KW"/>
</dbReference>
<dbReference type="NCBIfam" id="TIGR01596">
    <property type="entry name" value="cas3_HD"/>
    <property type="match status" value="1"/>
</dbReference>
<evidence type="ECO:0000256" key="1">
    <source>
        <dbReference type="ARBA" id="ARBA00006847"/>
    </source>
</evidence>
<proteinExistence type="inferred from homology"/>
<protein>
    <submittedName>
        <fullName evidence="12">CRISPR-associated helicase Cas3</fullName>
    </submittedName>
</protein>
<evidence type="ECO:0000256" key="7">
    <source>
        <dbReference type="ARBA" id="ARBA00022806"/>
    </source>
</evidence>
<comment type="similarity">
    <text evidence="1">In the N-terminal section; belongs to the CRISPR-associated nuclease Cas3-HD family.</text>
</comment>
<evidence type="ECO:0000256" key="6">
    <source>
        <dbReference type="ARBA" id="ARBA00022801"/>
    </source>
</evidence>
<comment type="caution">
    <text evidence="12">The sequence shown here is derived from an EMBL/GenBank/DDBJ whole genome shotgun (WGS) entry which is preliminary data.</text>
</comment>
<feature type="domain" description="Helicase ATP-binding" evidence="10">
    <location>
        <begin position="275"/>
        <end position="476"/>
    </location>
</feature>
<comment type="similarity">
    <text evidence="2">In the central section; belongs to the CRISPR-associated helicase Cas3 family.</text>
</comment>
<dbReference type="InterPro" id="IPR038257">
    <property type="entry name" value="CRISPR-assoc_Cas3_HD_sf"/>
</dbReference>
<sequence length="610" mass="70883">MEPKLISHSLDHSLTLEDHIYQVCRAAKYLVSQKSLNFNGISKEQIVELCTLTALCHDFGKSSLFFQEYIKSKRDGTEYGGSTRDKSHSLISAFFGWHITEKWISRNDELAEHWRLFLPLAVFLAIEGHHGRYKSIEDVLKSIDENYNLLKRQIDRIQPEIYEYESSGFKLSDGKDFNIGTIDSISGKIRRLNRKYGKINLDIQIEHRILALFLYSILLESDKAYLASDNPEQYERDPIDIPDDLVDRYLRTLDTDGDMNEERRRAYRQTISGVSRFPLTERIHSITLPTGLGKTLLSASWALKLRKRIGRGGEGVVPKIIVSLPFLSIIEQTDDVYRKFLDVLYEKYKDRLYMPRYSISDFEYRNGIDEEERSDNSVDFFLNIWNSEIIISTFDQLLYSLFSLKSKHLMRFHNLFNAIIVFDEIQALSSELWKPFEYFFKKLSEVGGTHILLMSATQPGFFPGAIERVPDHENYFKSRRRVNLHIKPENRSLESFIGDLPDLLNEHSDESLMIVLNTRDSSKSIYKKIEGMIDEKTILERPLIYLSSLVAPSQRTNRIIDIKRCIEKELNPIIVTTQCIEAGVDIDVDHIVRDWAPLDSIFQVCGRCNR</sequence>
<evidence type="ECO:0000313" key="12">
    <source>
        <dbReference type="EMBL" id="HDM36615.1"/>
    </source>
</evidence>
<gene>
    <name evidence="12" type="primary">cas3</name>
    <name evidence="12" type="ORF">ENG09_05120</name>
</gene>
<dbReference type="CDD" id="cd09641">
    <property type="entry name" value="Cas3''_I"/>
    <property type="match status" value="1"/>
</dbReference>
<keyword evidence="9" id="KW-0051">Antiviral defense</keyword>
<dbReference type="SUPFAM" id="SSF52540">
    <property type="entry name" value="P-loop containing nucleoside triphosphate hydrolases"/>
    <property type="match status" value="1"/>
</dbReference>
<name>A0A7C0X0U4_9EURY</name>
<dbReference type="CDD" id="cd17930">
    <property type="entry name" value="DEXHc_cas3"/>
    <property type="match status" value="1"/>
</dbReference>
<evidence type="ECO:0000259" key="11">
    <source>
        <dbReference type="PROSITE" id="PS51643"/>
    </source>
</evidence>
<dbReference type="Gene3D" id="1.10.3210.30">
    <property type="match status" value="1"/>
</dbReference>
<dbReference type="InterPro" id="IPR006474">
    <property type="entry name" value="Helicase_Cas3_CRISPR-ass_core"/>
</dbReference>
<evidence type="ECO:0000256" key="8">
    <source>
        <dbReference type="ARBA" id="ARBA00022840"/>
    </source>
</evidence>
<organism evidence="12">
    <name type="scientific">Candidatus Syntropharchaeum butanivorans</name>
    <dbReference type="NCBI Taxonomy" id="1839936"/>
    <lineage>
        <taxon>Archaea</taxon>
        <taxon>Methanobacteriati</taxon>
        <taxon>Methanobacteriota</taxon>
        <taxon>Stenosarchaea group</taxon>
        <taxon>Methanomicrobia</taxon>
        <taxon>Methanosarcinales</taxon>
        <taxon>ANME-2 cluster</taxon>
        <taxon>Candidatus Syntropharchaeum</taxon>
    </lineage>
</organism>
<dbReference type="EMBL" id="DQZR01000219">
    <property type="protein sequence ID" value="HDM36615.1"/>
    <property type="molecule type" value="Genomic_DNA"/>
</dbReference>
<dbReference type="PROSITE" id="PS51643">
    <property type="entry name" value="HD_CAS3"/>
    <property type="match status" value="1"/>
</dbReference>
<dbReference type="Pfam" id="PF22590">
    <property type="entry name" value="Cas3-like_C_2"/>
    <property type="match status" value="1"/>
</dbReference>
<dbReference type="InterPro" id="IPR054712">
    <property type="entry name" value="Cas3-like_dom"/>
</dbReference>
<evidence type="ECO:0000256" key="3">
    <source>
        <dbReference type="ARBA" id="ARBA00022722"/>
    </source>
</evidence>
<keyword evidence="3" id="KW-0540">Nuclease</keyword>
<dbReference type="GO" id="GO:0004518">
    <property type="term" value="F:nuclease activity"/>
    <property type="evidence" value="ECO:0007669"/>
    <property type="project" value="UniProtKB-KW"/>
</dbReference>
<evidence type="ECO:0000259" key="10">
    <source>
        <dbReference type="PROSITE" id="PS51192"/>
    </source>
</evidence>
<keyword evidence="8" id="KW-0067">ATP-binding</keyword>
<dbReference type="Proteomes" id="UP000885863">
    <property type="component" value="Unassembled WGS sequence"/>
</dbReference>
<feature type="domain" description="HD Cas3-type" evidence="11">
    <location>
        <begin position="9"/>
        <end position="224"/>
    </location>
</feature>
<evidence type="ECO:0000256" key="5">
    <source>
        <dbReference type="ARBA" id="ARBA00022741"/>
    </source>
</evidence>
<keyword evidence="4" id="KW-0479">Metal-binding</keyword>
<evidence type="ECO:0000256" key="4">
    <source>
        <dbReference type="ARBA" id="ARBA00022723"/>
    </source>
</evidence>
<dbReference type="PROSITE" id="PS51192">
    <property type="entry name" value="HELICASE_ATP_BIND_1"/>
    <property type="match status" value="1"/>
</dbReference>
<evidence type="ECO:0000256" key="9">
    <source>
        <dbReference type="ARBA" id="ARBA00023118"/>
    </source>
</evidence>
<accession>A0A7C0X0U4</accession>
<dbReference type="InterPro" id="IPR011545">
    <property type="entry name" value="DEAD/DEAH_box_helicase_dom"/>
</dbReference>
<keyword evidence="5" id="KW-0547">Nucleotide-binding</keyword>
<reference evidence="12" key="1">
    <citation type="journal article" date="2020" name="mSystems">
        <title>Genome- and Community-Level Interaction Insights into Carbon Utilization and Element Cycling Functions of Hydrothermarchaeota in Hydrothermal Sediment.</title>
        <authorList>
            <person name="Zhou Z."/>
            <person name="Liu Y."/>
            <person name="Xu W."/>
            <person name="Pan J."/>
            <person name="Luo Z.H."/>
            <person name="Li M."/>
        </authorList>
    </citation>
    <scope>NUCLEOTIDE SEQUENCE [LARGE SCALE GENOMIC DNA]</scope>
    <source>
        <strain evidence="12">HyVt-185</strain>
    </source>
</reference>
<dbReference type="SMART" id="SM00487">
    <property type="entry name" value="DEXDc"/>
    <property type="match status" value="1"/>
</dbReference>
<dbReference type="Pfam" id="PF00270">
    <property type="entry name" value="DEAD"/>
    <property type="match status" value="1"/>
</dbReference>
<dbReference type="GO" id="GO:0051607">
    <property type="term" value="P:defense response to virus"/>
    <property type="evidence" value="ECO:0007669"/>
    <property type="project" value="UniProtKB-KW"/>
</dbReference>
<dbReference type="Gene3D" id="3.40.50.300">
    <property type="entry name" value="P-loop containing nucleotide triphosphate hydrolases"/>
    <property type="match status" value="2"/>
</dbReference>
<keyword evidence="7" id="KW-0347">Helicase</keyword>
<evidence type="ECO:0000256" key="2">
    <source>
        <dbReference type="ARBA" id="ARBA00009046"/>
    </source>
</evidence>
<dbReference type="GO" id="GO:0140097">
    <property type="term" value="F:catalytic activity, acting on DNA"/>
    <property type="evidence" value="ECO:0007669"/>
    <property type="project" value="UniProtKB-ARBA"/>
</dbReference>
<dbReference type="GO" id="GO:0046872">
    <property type="term" value="F:metal ion binding"/>
    <property type="evidence" value="ECO:0007669"/>
    <property type="project" value="UniProtKB-KW"/>
</dbReference>
<dbReference type="GO" id="GO:0005524">
    <property type="term" value="F:ATP binding"/>
    <property type="evidence" value="ECO:0007669"/>
    <property type="project" value="UniProtKB-KW"/>
</dbReference>
<dbReference type="InterPro" id="IPR014001">
    <property type="entry name" value="Helicase_ATP-bd"/>
</dbReference>
<dbReference type="Pfam" id="PF18019">
    <property type="entry name" value="Cas3_HD"/>
    <property type="match status" value="1"/>
</dbReference>
<keyword evidence="6" id="KW-0378">Hydrolase</keyword>
<dbReference type="AlphaFoldDB" id="A0A7C0X0U4"/>
<dbReference type="InterPro" id="IPR006483">
    <property type="entry name" value="CRISPR-assoc_Cas3_HD"/>
</dbReference>
<dbReference type="GO" id="GO:0003676">
    <property type="term" value="F:nucleic acid binding"/>
    <property type="evidence" value="ECO:0007669"/>
    <property type="project" value="InterPro"/>
</dbReference>